<dbReference type="SUPFAM" id="SSF52129">
    <property type="entry name" value="Caspase-like"/>
    <property type="match status" value="1"/>
</dbReference>
<reference evidence="2 3" key="1">
    <citation type="journal article" date="2018" name="Gigascience">
        <title>Genomes of trombidid mites reveal novel predicted allergens and laterally-transferred genes associated with secondary metabolism.</title>
        <authorList>
            <person name="Dong X."/>
            <person name="Chaisiri K."/>
            <person name="Xia D."/>
            <person name="Armstrong S.D."/>
            <person name="Fang Y."/>
            <person name="Donnelly M.J."/>
            <person name="Kadowaki T."/>
            <person name="McGarry J.W."/>
            <person name="Darby A.C."/>
            <person name="Makepeace B.L."/>
        </authorList>
    </citation>
    <scope>NUCLEOTIDE SEQUENCE [LARGE SCALE GENOMIC DNA]</scope>
    <source>
        <strain evidence="2">UoL-UT</strain>
    </source>
</reference>
<comment type="caution">
    <text evidence="2">The sequence shown here is derived from an EMBL/GenBank/DDBJ whole genome shotgun (WGS) entry which is preliminary data.</text>
</comment>
<organism evidence="2 3">
    <name type="scientific">Leptotrombidium deliense</name>
    <dbReference type="NCBI Taxonomy" id="299467"/>
    <lineage>
        <taxon>Eukaryota</taxon>
        <taxon>Metazoa</taxon>
        <taxon>Ecdysozoa</taxon>
        <taxon>Arthropoda</taxon>
        <taxon>Chelicerata</taxon>
        <taxon>Arachnida</taxon>
        <taxon>Acari</taxon>
        <taxon>Acariformes</taxon>
        <taxon>Trombidiformes</taxon>
        <taxon>Prostigmata</taxon>
        <taxon>Anystina</taxon>
        <taxon>Parasitengona</taxon>
        <taxon>Trombiculoidea</taxon>
        <taxon>Trombiculidae</taxon>
        <taxon>Leptotrombidium</taxon>
    </lineage>
</organism>
<sequence>MGNFEGIIIDQLNEEDPNISLTNSFMQTLCDKIIAFKNTDLSEIVSMCHTDYHRYGLTTLSQYCKPIYLNTSSQINSNEDYSKLRGNGKALCFVFDTRTFAKQEQRLPASEDYGRFMLLMRSLGHNVVPKIHLSKREILSMFEKTAKCKLDDYYAIVIYFSCTMVNVFLDGALKPSIVLKNGEYLPCQDIISLFPNIASQPIILIVNSFYSGDCVG</sequence>
<dbReference type="PROSITE" id="PS50208">
    <property type="entry name" value="CASPASE_P20"/>
    <property type="match status" value="1"/>
</dbReference>
<evidence type="ECO:0000313" key="3">
    <source>
        <dbReference type="Proteomes" id="UP000288716"/>
    </source>
</evidence>
<dbReference type="InterPro" id="IPR001309">
    <property type="entry name" value="Pept_C14_p20"/>
</dbReference>
<gene>
    <name evidence="2" type="ORF">B4U80_12163</name>
</gene>
<keyword evidence="3" id="KW-1185">Reference proteome</keyword>
<dbReference type="GO" id="GO:0004197">
    <property type="term" value="F:cysteine-type endopeptidase activity"/>
    <property type="evidence" value="ECO:0007669"/>
    <property type="project" value="InterPro"/>
</dbReference>
<dbReference type="EMBL" id="NCKV01020395">
    <property type="protein sequence ID" value="RWS20058.1"/>
    <property type="molecule type" value="Genomic_DNA"/>
</dbReference>
<dbReference type="Gene3D" id="3.40.50.1460">
    <property type="match status" value="1"/>
</dbReference>
<feature type="domain" description="Caspase family p20" evidence="1">
    <location>
        <begin position="88"/>
        <end position="216"/>
    </location>
</feature>
<dbReference type="GO" id="GO:0006508">
    <property type="term" value="P:proteolysis"/>
    <property type="evidence" value="ECO:0007669"/>
    <property type="project" value="InterPro"/>
</dbReference>
<accession>A0A443RY29</accession>
<protein>
    <recommendedName>
        <fullName evidence="1">Caspase family p20 domain-containing protein</fullName>
    </recommendedName>
</protein>
<evidence type="ECO:0000313" key="2">
    <source>
        <dbReference type="EMBL" id="RWS20058.1"/>
    </source>
</evidence>
<evidence type="ECO:0000259" key="1">
    <source>
        <dbReference type="PROSITE" id="PS50208"/>
    </source>
</evidence>
<name>A0A443RY29_9ACAR</name>
<dbReference type="InterPro" id="IPR029030">
    <property type="entry name" value="Caspase-like_dom_sf"/>
</dbReference>
<dbReference type="AlphaFoldDB" id="A0A443RY29"/>
<proteinExistence type="predicted"/>
<dbReference type="VEuPathDB" id="VectorBase:LDEU011982"/>
<dbReference type="Proteomes" id="UP000288716">
    <property type="component" value="Unassembled WGS sequence"/>
</dbReference>